<evidence type="ECO:0000256" key="4">
    <source>
        <dbReference type="ARBA" id="ARBA00022670"/>
    </source>
</evidence>
<accession>A0ABV6S654</accession>
<keyword evidence="14" id="KW-1185">Reference proteome</keyword>
<dbReference type="SUPFAM" id="SSF50156">
    <property type="entry name" value="PDZ domain-like"/>
    <property type="match status" value="2"/>
</dbReference>
<dbReference type="Pfam" id="PF17820">
    <property type="entry name" value="PDZ_6"/>
    <property type="match status" value="2"/>
</dbReference>
<evidence type="ECO:0000256" key="11">
    <source>
        <dbReference type="RuleBase" id="RU362031"/>
    </source>
</evidence>
<keyword evidence="7 11" id="KW-0862">Zinc</keyword>
<dbReference type="InterPro" id="IPR001478">
    <property type="entry name" value="PDZ"/>
</dbReference>
<dbReference type="InterPro" id="IPR041489">
    <property type="entry name" value="PDZ_6"/>
</dbReference>
<feature type="transmembrane region" description="Helical" evidence="11">
    <location>
        <begin position="110"/>
        <end position="135"/>
    </location>
</feature>
<dbReference type="SMART" id="SM00228">
    <property type="entry name" value="PDZ"/>
    <property type="match status" value="2"/>
</dbReference>
<organism evidence="13 14">
    <name type="scientific">Novosphingobium clariflavum</name>
    <dbReference type="NCBI Taxonomy" id="2029884"/>
    <lineage>
        <taxon>Bacteria</taxon>
        <taxon>Pseudomonadati</taxon>
        <taxon>Pseudomonadota</taxon>
        <taxon>Alphaproteobacteria</taxon>
        <taxon>Sphingomonadales</taxon>
        <taxon>Sphingomonadaceae</taxon>
        <taxon>Novosphingobium</taxon>
    </lineage>
</organism>
<evidence type="ECO:0000256" key="7">
    <source>
        <dbReference type="ARBA" id="ARBA00022833"/>
    </source>
</evidence>
<dbReference type="RefSeq" id="WP_288804121.1">
    <property type="nucleotide sequence ID" value="NZ_JAPCWC010000013.1"/>
</dbReference>
<dbReference type="GO" id="GO:0008237">
    <property type="term" value="F:metallopeptidase activity"/>
    <property type="evidence" value="ECO:0007669"/>
    <property type="project" value="UniProtKB-KW"/>
</dbReference>
<feature type="domain" description="PDZ" evidence="12">
    <location>
        <begin position="144"/>
        <end position="176"/>
    </location>
</feature>
<keyword evidence="5 11" id="KW-0812">Transmembrane</keyword>
<evidence type="ECO:0000256" key="9">
    <source>
        <dbReference type="ARBA" id="ARBA00023049"/>
    </source>
</evidence>
<protein>
    <recommendedName>
        <fullName evidence="11">Zinc metalloprotease</fullName>
        <ecNumber evidence="11">3.4.24.-</ecNumber>
    </recommendedName>
</protein>
<keyword evidence="9 11" id="KW-0482">Metalloprotease</keyword>
<comment type="similarity">
    <text evidence="3 11">Belongs to the peptidase M50B family.</text>
</comment>
<name>A0ABV6S654_9SPHN</name>
<evidence type="ECO:0000313" key="13">
    <source>
        <dbReference type="EMBL" id="MFC0684705.1"/>
    </source>
</evidence>
<evidence type="ECO:0000256" key="8">
    <source>
        <dbReference type="ARBA" id="ARBA00022989"/>
    </source>
</evidence>
<keyword evidence="8 11" id="KW-1133">Transmembrane helix</keyword>
<dbReference type="CDD" id="cd06163">
    <property type="entry name" value="S2P-M50_PDZ_RseP-like"/>
    <property type="match status" value="2"/>
</dbReference>
<proteinExistence type="inferred from homology"/>
<dbReference type="NCBIfam" id="TIGR00054">
    <property type="entry name" value="RIP metalloprotease RseP"/>
    <property type="match status" value="1"/>
</dbReference>
<evidence type="ECO:0000256" key="6">
    <source>
        <dbReference type="ARBA" id="ARBA00022801"/>
    </source>
</evidence>
<evidence type="ECO:0000256" key="3">
    <source>
        <dbReference type="ARBA" id="ARBA00007931"/>
    </source>
</evidence>
<dbReference type="EMBL" id="JBHLTM010000028">
    <property type="protein sequence ID" value="MFC0684705.1"/>
    <property type="molecule type" value="Genomic_DNA"/>
</dbReference>
<sequence length="461" mass="49001">MTGSPNLLTTIFAFLLLLGPLVLVHELGHYLVGRLFGVKANAFSIGFGKELAGWTDRRGTRWKLSALPLGGYVQFAGDMNPASAPSAAEDGLTAQERARTFHVKPLWQRALIVLAGPLTNFLVAVLIIAAFYAAYGKAVAVPEVANFLPGSPAQSAGVEIGDRIVAVDGRHVDSVTDVPQLVIPFPGRTISLTVVREGREVSLPVRLGDRTETDRFGNQSRVGELGINFFVPKIGAFFGDSAAQKAGLKVGDRIVAVGDHAVRSFDEIPPLVENQAGRQVMVTVMRAGEAHVVPVTLGEMAAVDAQGKPVRVGVLGIRPDTGTRVPVGVIEAVGLGVGNCFDTMHLMVSGIGQIFSGERSVKEFGGPIKIAKYSGEQFSLGWEAFVSFAALISINLAFINLLPIPGLDGGHLAFYAAEMVRRKPLDVRSQEWAIRTGVAFVLALMLFVTVNDLASLPIFGG</sequence>
<dbReference type="Pfam" id="PF02163">
    <property type="entry name" value="Peptidase_M50"/>
    <property type="match status" value="1"/>
</dbReference>
<keyword evidence="4" id="KW-0645">Protease</keyword>
<dbReference type="PANTHER" id="PTHR42837">
    <property type="entry name" value="REGULATOR OF SIGMA-E PROTEASE RSEP"/>
    <property type="match status" value="1"/>
</dbReference>
<evidence type="ECO:0000256" key="10">
    <source>
        <dbReference type="ARBA" id="ARBA00023136"/>
    </source>
</evidence>
<dbReference type="InterPro" id="IPR036034">
    <property type="entry name" value="PDZ_sf"/>
</dbReference>
<evidence type="ECO:0000313" key="14">
    <source>
        <dbReference type="Proteomes" id="UP001589858"/>
    </source>
</evidence>
<dbReference type="Proteomes" id="UP001589858">
    <property type="component" value="Unassembled WGS sequence"/>
</dbReference>
<dbReference type="EC" id="3.4.24.-" evidence="11"/>
<dbReference type="Gene3D" id="2.30.42.10">
    <property type="match status" value="2"/>
</dbReference>
<feature type="transmembrane region" description="Helical" evidence="11">
    <location>
        <begin position="432"/>
        <end position="454"/>
    </location>
</feature>
<keyword evidence="10 11" id="KW-0472">Membrane</keyword>
<dbReference type="PANTHER" id="PTHR42837:SF2">
    <property type="entry name" value="MEMBRANE METALLOPROTEASE ARASP2, CHLOROPLASTIC-RELATED"/>
    <property type="match status" value="1"/>
</dbReference>
<keyword evidence="11" id="KW-0479">Metal-binding</keyword>
<comment type="subcellular location">
    <subcellularLocation>
        <location evidence="2">Membrane</location>
        <topology evidence="2">Multi-pass membrane protein</topology>
    </subcellularLocation>
</comment>
<dbReference type="InterPro" id="IPR004387">
    <property type="entry name" value="Pept_M50_Zn"/>
</dbReference>
<evidence type="ECO:0000256" key="1">
    <source>
        <dbReference type="ARBA" id="ARBA00001947"/>
    </source>
</evidence>
<gene>
    <name evidence="13" type="primary">rseP</name>
    <name evidence="13" type="ORF">ACFFF8_08870</name>
</gene>
<dbReference type="PROSITE" id="PS50106">
    <property type="entry name" value="PDZ"/>
    <property type="match status" value="1"/>
</dbReference>
<evidence type="ECO:0000256" key="5">
    <source>
        <dbReference type="ARBA" id="ARBA00022692"/>
    </source>
</evidence>
<comment type="caution">
    <text evidence="13">The sequence shown here is derived from an EMBL/GenBank/DDBJ whole genome shotgun (WGS) entry which is preliminary data.</text>
</comment>
<evidence type="ECO:0000256" key="2">
    <source>
        <dbReference type="ARBA" id="ARBA00004141"/>
    </source>
</evidence>
<reference evidence="13 14" key="1">
    <citation type="submission" date="2024-09" db="EMBL/GenBank/DDBJ databases">
        <authorList>
            <person name="Sun Q."/>
            <person name="Mori K."/>
        </authorList>
    </citation>
    <scope>NUCLEOTIDE SEQUENCE [LARGE SCALE GENOMIC DNA]</scope>
    <source>
        <strain evidence="13 14">CICC 11035S</strain>
    </source>
</reference>
<dbReference type="InterPro" id="IPR008915">
    <property type="entry name" value="Peptidase_M50"/>
</dbReference>
<evidence type="ECO:0000259" key="12">
    <source>
        <dbReference type="PROSITE" id="PS50106"/>
    </source>
</evidence>
<comment type="cofactor">
    <cofactor evidence="1 11">
        <name>Zn(2+)</name>
        <dbReference type="ChEBI" id="CHEBI:29105"/>
    </cofactor>
</comment>
<keyword evidence="6 11" id="KW-0378">Hydrolase</keyword>